<keyword evidence="1" id="KW-0472">Membrane</keyword>
<evidence type="ECO:0000256" key="1">
    <source>
        <dbReference type="SAM" id="Phobius"/>
    </source>
</evidence>
<name>A0A8S1YLA4_PAROT</name>
<keyword evidence="1" id="KW-0812">Transmembrane</keyword>
<organism evidence="2 3">
    <name type="scientific">Paramecium octaurelia</name>
    <dbReference type="NCBI Taxonomy" id="43137"/>
    <lineage>
        <taxon>Eukaryota</taxon>
        <taxon>Sar</taxon>
        <taxon>Alveolata</taxon>
        <taxon>Ciliophora</taxon>
        <taxon>Intramacronucleata</taxon>
        <taxon>Oligohymenophorea</taxon>
        <taxon>Peniculida</taxon>
        <taxon>Parameciidae</taxon>
        <taxon>Paramecium</taxon>
    </lineage>
</organism>
<keyword evidence="3" id="KW-1185">Reference proteome</keyword>
<dbReference type="AlphaFoldDB" id="A0A8S1YLA4"/>
<accession>A0A8S1YLA4</accession>
<feature type="transmembrane region" description="Helical" evidence="1">
    <location>
        <begin position="65"/>
        <end position="85"/>
    </location>
</feature>
<dbReference type="Proteomes" id="UP000683925">
    <property type="component" value="Unassembled WGS sequence"/>
</dbReference>
<dbReference type="EMBL" id="CAJJDP010000216">
    <property type="protein sequence ID" value="CAD8215185.1"/>
    <property type="molecule type" value="Genomic_DNA"/>
</dbReference>
<reference evidence="2" key="1">
    <citation type="submission" date="2021-01" db="EMBL/GenBank/DDBJ databases">
        <authorList>
            <consortium name="Genoscope - CEA"/>
            <person name="William W."/>
        </authorList>
    </citation>
    <scope>NUCLEOTIDE SEQUENCE</scope>
</reference>
<protein>
    <submittedName>
        <fullName evidence="2">Uncharacterized protein</fullName>
    </submittedName>
</protein>
<gene>
    <name evidence="2" type="ORF">POCTA_138.1.T2120013</name>
</gene>
<proteinExistence type="predicted"/>
<sequence length="97" mass="11616">MGYYSIGKEYIDISLERVRKLAEIVKAHKEYFYLTQQEEEQVQVQGPYCQRDCQKNTRNKFESESIFILILKMIVLSLNLIMQFWQHNIYKSLSSSL</sequence>
<comment type="caution">
    <text evidence="2">The sequence shown here is derived from an EMBL/GenBank/DDBJ whole genome shotgun (WGS) entry which is preliminary data.</text>
</comment>
<keyword evidence="1" id="KW-1133">Transmembrane helix</keyword>
<evidence type="ECO:0000313" key="2">
    <source>
        <dbReference type="EMBL" id="CAD8215185.1"/>
    </source>
</evidence>
<evidence type="ECO:0000313" key="3">
    <source>
        <dbReference type="Proteomes" id="UP000683925"/>
    </source>
</evidence>